<dbReference type="STRING" id="169679.CSACC_08220"/>
<organism evidence="1 2">
    <name type="scientific">Clostridium saccharobutylicum</name>
    <dbReference type="NCBI Taxonomy" id="169679"/>
    <lineage>
        <taxon>Bacteria</taxon>
        <taxon>Bacillati</taxon>
        <taxon>Bacillota</taxon>
        <taxon>Clostridia</taxon>
        <taxon>Eubacteriales</taxon>
        <taxon>Clostridiaceae</taxon>
        <taxon>Clostridium</taxon>
    </lineage>
</organism>
<comment type="caution">
    <text evidence="1">The sequence shown here is derived from an EMBL/GenBank/DDBJ whole genome shotgun (WGS) entry which is preliminary data.</text>
</comment>
<dbReference type="RefSeq" id="WP_077865369.1">
    <property type="nucleotide sequence ID" value="NZ_LZYZ01000004.1"/>
</dbReference>
<accession>A0A1S8N563</accession>
<evidence type="ECO:0000313" key="2">
    <source>
        <dbReference type="Proteomes" id="UP000191154"/>
    </source>
</evidence>
<dbReference type="EMBL" id="LZYZ01000004">
    <property type="protein sequence ID" value="OOM11656.1"/>
    <property type="molecule type" value="Genomic_DNA"/>
</dbReference>
<evidence type="ECO:0000313" key="1">
    <source>
        <dbReference type="EMBL" id="OOM11656.1"/>
    </source>
</evidence>
<proteinExistence type="predicted"/>
<dbReference type="Proteomes" id="UP000191154">
    <property type="component" value="Unassembled WGS sequence"/>
</dbReference>
<dbReference type="Gene3D" id="3.55.50.10">
    <property type="entry name" value="Baseplate protein-like domains"/>
    <property type="match status" value="1"/>
</dbReference>
<reference evidence="1 2" key="1">
    <citation type="submission" date="2016-05" db="EMBL/GenBank/DDBJ databases">
        <title>Microbial solvent formation.</title>
        <authorList>
            <person name="Poehlein A."/>
            <person name="Montoya Solano J.D."/>
            <person name="Flitsch S."/>
            <person name="Krabben P."/>
            <person name="Duerre P."/>
            <person name="Daniel R."/>
        </authorList>
    </citation>
    <scope>NUCLEOTIDE SEQUENCE [LARGE SCALE GENOMIC DNA]</scope>
    <source>
        <strain evidence="1 2">L1-8</strain>
    </source>
</reference>
<gene>
    <name evidence="1" type="ORF">CLOSAC_20830</name>
</gene>
<dbReference type="SUPFAM" id="SSF69279">
    <property type="entry name" value="Phage tail proteins"/>
    <property type="match status" value="1"/>
</dbReference>
<sequence>MRSGYTYTQGDILVEPYAFIKILDLKIDRKINEHAKIYISGIISDENADKYVEVADDDESIKVSVKDDNNNIIDLFQGMVTNIAINSINDVKTLEIEALSYTFEMDIEKKYRSFQGENLTYADIFNKVNKDYSNLQMREYIPIGQTIDKIIVQYNETDWEFIKRLASHFNVGVIPECRLSGIKFSIGKGESEACNLEEFNYSINKGLKEYKIKSKNSNLGLIDTDLISYEIITNKILDLYNSVNFKNRNLNVYKSETSIVNRVISTKYTLRDEKGMKVRRIYNDKLVGASLDGKILNTKADVVKISLKIDGYPGSQENAVWLPYSTVFSSQDGTGWYCMPEIGNAIRMYFPDNDEKNTYAISSVNLKASNPAKRSDPSVKSIGTKYGKEIIMKPGAVEVMANGSLFMKLTDSGGIEIKSDNKITLDAKKDIEINGENIKIEGKTAVDLVSGAGATVTINEDVTASGAKINTQ</sequence>
<dbReference type="AlphaFoldDB" id="A0A1S8N563"/>
<name>A0A1S8N563_CLOSA</name>
<protein>
    <submittedName>
        <fullName evidence="1">Phage late control protein Gpd</fullName>
    </submittedName>
</protein>